<keyword evidence="8" id="KW-0130">Cell adhesion</keyword>
<sequence>MANALSCGPAFILLLFVSDLVSGLIHYSIPEELEQGAFVGNIVRDLGLNVERLPARKFQLVSDDSRQYLKVNFENGILFVNERIDREELCGQNPTCSLSFEAAVDNPLEVHPIEVEIVDINDNSPRFPRDAFSLQIYESNVPGASFPLESAYDSDVGVNTINIYQISSNDYFGLKVQTRSDGGKIVQLLLKKALDREQESAFQLVLTAIDGGNPHRSGTAEIIINVQDTNDNSPVFDREIYRANIPENASKGTSVIQINAVDLDAGINADLNYTFSSYSSIRGREIFKLDSESGEIKLQGVLDFEETNVYELYVQATDKGTPPMVGHARVIVKITDVNDNAPEIKLSSISRVVPEDAATGTVVTVISVSDRDSVENGQVHCKVPMNIPFGLQTSANNQYKLVVGETLDREKQSSYNISILAWDGGTPPLFANRTILVTVSDVNDNTPEFTQSSYNVYLMENNTPGASIFAVTALDPDVDQNGEISYSVVENQIQDVSATAYISVSSKSGNIYALRSFDYEQLKHFQIKVQAQDGGFPPLSSVAFVNVIILDQNDNAPFIFSPVTRKNSTAVEIPLRSTYPGYLVTKVLGTDADSGQNARLSYQLRDATDPSLFSVGLLTGEIRTLRRLLEEDATTQSLVILVKDNGQPSLSSTATLLFSLLSNVTDIVPEPSDRISPRGIFSHLNLYAIVGLGSTSFIFLVTIILLVAIKCKQDRNITKGYNSRVCCCLGPSVSEDSFNPRAAPHQGVSYTGVGAEPYHYSICLSPESSKSEFLYLKPYTATLPYSDVSVNHTIARHEFKQ</sequence>
<keyword evidence="3" id="KW-1003">Cell membrane</keyword>
<organism evidence="16">
    <name type="scientific">Callorhinchus milii</name>
    <name type="common">Ghost shark</name>
    <dbReference type="NCBI Taxonomy" id="7868"/>
    <lineage>
        <taxon>Eukaryota</taxon>
        <taxon>Metazoa</taxon>
        <taxon>Chordata</taxon>
        <taxon>Craniata</taxon>
        <taxon>Vertebrata</taxon>
        <taxon>Chondrichthyes</taxon>
        <taxon>Holocephali</taxon>
        <taxon>Chimaeriformes</taxon>
        <taxon>Callorhinchidae</taxon>
        <taxon>Callorhinchus</taxon>
    </lineage>
</organism>
<evidence type="ECO:0000256" key="2">
    <source>
        <dbReference type="ARBA" id="ARBA00004251"/>
    </source>
</evidence>
<dbReference type="PANTHER" id="PTHR24028:SF236">
    <property type="entry name" value="PROTOCADHERIN GAMMA-C3"/>
    <property type="match status" value="1"/>
</dbReference>
<dbReference type="GO" id="GO:0005886">
    <property type="term" value="C:plasma membrane"/>
    <property type="evidence" value="ECO:0007669"/>
    <property type="project" value="UniProtKB-SubCell"/>
</dbReference>
<dbReference type="InterPro" id="IPR032455">
    <property type="entry name" value="Cadherin_C"/>
</dbReference>
<feature type="chain" id="PRO_5002759156" evidence="14">
    <location>
        <begin position="24"/>
        <end position="801"/>
    </location>
</feature>
<evidence type="ECO:0000313" key="16">
    <source>
        <dbReference type="EMBL" id="ABV59325.1"/>
    </source>
</evidence>
<dbReference type="PRINTS" id="PR00205">
    <property type="entry name" value="CADHERIN"/>
</dbReference>
<feature type="domain" description="Cadherin" evidence="15">
    <location>
        <begin position="580"/>
        <end position="671"/>
    </location>
</feature>
<dbReference type="FunFam" id="2.60.40.60:FF:000018">
    <property type="entry name" value="Protocadherin gamma c3"/>
    <property type="match status" value="1"/>
</dbReference>
<evidence type="ECO:0000256" key="9">
    <source>
        <dbReference type="ARBA" id="ARBA00022989"/>
    </source>
</evidence>
<dbReference type="EMBL" id="EF693945">
    <property type="protein sequence ID" value="ABV59325.1"/>
    <property type="molecule type" value="Genomic_DNA"/>
</dbReference>
<proteinExistence type="predicted"/>
<dbReference type="InterPro" id="IPR050174">
    <property type="entry name" value="Protocadherin/Cadherin-CA"/>
</dbReference>
<evidence type="ECO:0000256" key="8">
    <source>
        <dbReference type="ARBA" id="ARBA00022889"/>
    </source>
</evidence>
<dbReference type="FunFam" id="2.60.40.60:FF:000002">
    <property type="entry name" value="Protocadherin alpha 2"/>
    <property type="match status" value="1"/>
</dbReference>
<dbReference type="SMART" id="SM00112">
    <property type="entry name" value="CA"/>
    <property type="match status" value="6"/>
</dbReference>
<dbReference type="InterPro" id="IPR015919">
    <property type="entry name" value="Cadherin-like_sf"/>
</dbReference>
<dbReference type="Gene3D" id="2.60.40.60">
    <property type="entry name" value="Cadherins"/>
    <property type="match status" value="6"/>
</dbReference>
<dbReference type="FunFam" id="2.60.40.60:FF:000006">
    <property type="entry name" value="Protocadherin alpha 2"/>
    <property type="match status" value="1"/>
</dbReference>
<feature type="domain" description="Cadherin" evidence="15">
    <location>
        <begin position="237"/>
        <end position="344"/>
    </location>
</feature>
<evidence type="ECO:0000256" key="3">
    <source>
        <dbReference type="ARBA" id="ARBA00022475"/>
    </source>
</evidence>
<evidence type="ECO:0000256" key="10">
    <source>
        <dbReference type="ARBA" id="ARBA00023136"/>
    </source>
</evidence>
<evidence type="ECO:0000256" key="13">
    <source>
        <dbReference type="SAM" id="Phobius"/>
    </source>
</evidence>
<keyword evidence="6" id="KW-0677">Repeat</keyword>
<feature type="transmembrane region" description="Helical" evidence="13">
    <location>
        <begin position="686"/>
        <end position="709"/>
    </location>
</feature>
<dbReference type="PROSITE" id="PS50268">
    <property type="entry name" value="CADHERIN_2"/>
    <property type="match status" value="6"/>
</dbReference>
<dbReference type="InterPro" id="IPR013164">
    <property type="entry name" value="Cadherin_N"/>
</dbReference>
<feature type="signal peptide" evidence="14">
    <location>
        <begin position="1"/>
        <end position="23"/>
    </location>
</feature>
<evidence type="ECO:0000259" key="15">
    <source>
        <dbReference type="PROSITE" id="PS50268"/>
    </source>
</evidence>
<keyword evidence="10 13" id="KW-0472">Membrane</keyword>
<evidence type="ECO:0000256" key="4">
    <source>
        <dbReference type="ARBA" id="ARBA00022692"/>
    </source>
</evidence>
<dbReference type="Pfam" id="PF08266">
    <property type="entry name" value="Cadherin_2"/>
    <property type="match status" value="1"/>
</dbReference>
<keyword evidence="4 13" id="KW-0812">Transmembrane</keyword>
<name>B0YN62_CALMI</name>
<dbReference type="AlphaFoldDB" id="B0YN62"/>
<feature type="domain" description="Cadherin" evidence="15">
    <location>
        <begin position="57"/>
        <end position="127"/>
    </location>
</feature>
<keyword evidence="9 13" id="KW-1133">Transmembrane helix</keyword>
<dbReference type="SUPFAM" id="SSF49313">
    <property type="entry name" value="Cadherin-like"/>
    <property type="match status" value="6"/>
</dbReference>
<dbReference type="FunFam" id="2.60.40.60:FF:000004">
    <property type="entry name" value="Protocadherin 1 gamma 2"/>
    <property type="match status" value="1"/>
</dbReference>
<keyword evidence="5 14" id="KW-0732">Signal</keyword>
<keyword evidence="7 12" id="KW-0106">Calcium</keyword>
<evidence type="ECO:0000256" key="1">
    <source>
        <dbReference type="ARBA" id="ARBA00003436"/>
    </source>
</evidence>
<evidence type="ECO:0000256" key="6">
    <source>
        <dbReference type="ARBA" id="ARBA00022737"/>
    </source>
</evidence>
<dbReference type="GO" id="GO:0007156">
    <property type="term" value="P:homophilic cell adhesion via plasma membrane adhesion molecules"/>
    <property type="evidence" value="ECO:0007669"/>
    <property type="project" value="InterPro"/>
</dbReference>
<evidence type="ECO:0000256" key="14">
    <source>
        <dbReference type="SAM" id="SignalP"/>
    </source>
</evidence>
<dbReference type="PROSITE" id="PS00232">
    <property type="entry name" value="CADHERIN_1"/>
    <property type="match status" value="3"/>
</dbReference>
<reference evidence="16" key="2">
    <citation type="journal article" date="2008" name="Proc. Natl. Acad. Sci. U.S.A.">
        <title>Elephant shark sequence reveals unique insights into the evolutionary history of vertebrate genes: A comparative analysis of the protocadherin cluster.</title>
        <authorList>
            <person name="Yu W.P."/>
            <person name="Rajasegaran V."/>
            <person name="Yew K."/>
            <person name="Loh W.L."/>
            <person name="Tay B.H."/>
            <person name="Amemiya C.T."/>
            <person name="Brenner S."/>
            <person name="Venkatesh B."/>
        </authorList>
    </citation>
    <scope>NUCLEOTIDE SEQUENCE</scope>
</reference>
<dbReference type="FunFam" id="2.60.40.60:FF:000129">
    <property type="entry name" value="protocadherin alpha-C2 isoform X1"/>
    <property type="match status" value="1"/>
</dbReference>
<feature type="domain" description="Cadherin" evidence="15">
    <location>
        <begin position="353"/>
        <end position="449"/>
    </location>
</feature>
<feature type="domain" description="Cadherin" evidence="15">
    <location>
        <begin position="450"/>
        <end position="559"/>
    </location>
</feature>
<dbReference type="Pfam" id="PF16492">
    <property type="entry name" value="Cadherin_C_2"/>
    <property type="match status" value="1"/>
</dbReference>
<dbReference type="Pfam" id="PF00028">
    <property type="entry name" value="Cadherin"/>
    <property type="match status" value="5"/>
</dbReference>
<comment type="function">
    <text evidence="1">Potential calcium-dependent cell-adhesion protein. May be involved in the establishment and maintenance of specific neuronal connections in the brain.</text>
</comment>
<evidence type="ECO:0000256" key="12">
    <source>
        <dbReference type="PROSITE-ProRule" id="PRU00043"/>
    </source>
</evidence>
<evidence type="ECO:0000256" key="5">
    <source>
        <dbReference type="ARBA" id="ARBA00022729"/>
    </source>
</evidence>
<evidence type="ECO:0000256" key="11">
    <source>
        <dbReference type="ARBA" id="ARBA00023180"/>
    </source>
</evidence>
<protein>
    <submittedName>
        <fullName evidence="16">Protocadherin epsilon7</fullName>
    </submittedName>
</protein>
<keyword evidence="11" id="KW-0325">Glycoprotein</keyword>
<dbReference type="GO" id="GO:0005509">
    <property type="term" value="F:calcium ion binding"/>
    <property type="evidence" value="ECO:0007669"/>
    <property type="project" value="UniProtKB-UniRule"/>
</dbReference>
<feature type="domain" description="Cadherin" evidence="15">
    <location>
        <begin position="128"/>
        <end position="236"/>
    </location>
</feature>
<dbReference type="InterPro" id="IPR002126">
    <property type="entry name" value="Cadherin-like_dom"/>
</dbReference>
<dbReference type="FunFam" id="2.60.40.60:FF:000001">
    <property type="entry name" value="Protocadherin alpha 2"/>
    <property type="match status" value="1"/>
</dbReference>
<comment type="subcellular location">
    <subcellularLocation>
        <location evidence="2">Cell membrane</location>
        <topology evidence="2">Single-pass type I membrane protein</topology>
    </subcellularLocation>
</comment>
<accession>B0YN62</accession>
<dbReference type="InterPro" id="IPR020894">
    <property type="entry name" value="Cadherin_CS"/>
</dbReference>
<dbReference type="CDD" id="cd11304">
    <property type="entry name" value="Cadherin_repeat"/>
    <property type="match status" value="6"/>
</dbReference>
<evidence type="ECO:0000256" key="7">
    <source>
        <dbReference type="ARBA" id="ARBA00022837"/>
    </source>
</evidence>
<reference evidence="16" key="1">
    <citation type="submission" date="2007-06" db="EMBL/GenBank/DDBJ databases">
        <authorList>
            <person name="Yu W.-P."/>
            <person name="Rajasegaran V."/>
            <person name="Yew K."/>
            <person name="Loh W.-L."/>
            <person name="Brenner S."/>
            <person name="Venkatesh B."/>
        </authorList>
    </citation>
    <scope>NUCLEOTIDE SEQUENCE</scope>
</reference>
<dbReference type="PANTHER" id="PTHR24028">
    <property type="entry name" value="CADHERIN-87A"/>
    <property type="match status" value="1"/>
</dbReference>